<proteinExistence type="predicted"/>
<feature type="signal peptide" evidence="1">
    <location>
        <begin position="1"/>
        <end position="24"/>
    </location>
</feature>
<evidence type="ECO:0000256" key="1">
    <source>
        <dbReference type="SAM" id="SignalP"/>
    </source>
</evidence>
<comment type="caution">
    <text evidence="2">The sequence shown here is derived from an EMBL/GenBank/DDBJ whole genome shotgun (WGS) entry which is preliminary data.</text>
</comment>
<feature type="chain" id="PRO_5034127769" evidence="1">
    <location>
        <begin position="25"/>
        <end position="209"/>
    </location>
</feature>
<keyword evidence="1" id="KW-0732">Signal</keyword>
<organism evidence="2 3">
    <name type="scientific">Metschnikowia pulcherrima</name>
    <dbReference type="NCBI Taxonomy" id="27326"/>
    <lineage>
        <taxon>Eukaryota</taxon>
        <taxon>Fungi</taxon>
        <taxon>Dikarya</taxon>
        <taxon>Ascomycota</taxon>
        <taxon>Saccharomycotina</taxon>
        <taxon>Pichiomycetes</taxon>
        <taxon>Metschnikowiaceae</taxon>
        <taxon>Metschnikowia</taxon>
    </lineage>
</organism>
<dbReference type="Proteomes" id="UP000649328">
    <property type="component" value="Unassembled WGS sequence"/>
</dbReference>
<protein>
    <submittedName>
        <fullName evidence="2">Uncharacterized protein</fullName>
    </submittedName>
</protein>
<sequence length="209" mass="22980">MHFSSSVVVKTSFFFSSLVSLSLAAESSLVENASYKNLNPRPYDNCEANDLIKLSACCNDVLADLDDCKAGDLACECCALQSMDRTCYSLCPGNPSTNFLAVLFDDCSSLNDVNACNIPFKRVDGDRPASFRNRKASAEAIQRASSTVKTQMVLEKDDSVKPAEMDVVKQKPRINLIGNGTNLDALRSRFVHLAQRRVLYSSDDHDHPL</sequence>
<dbReference type="OrthoDB" id="4087523at2759"/>
<gene>
    <name evidence="2" type="ORF">HF325_005929</name>
</gene>
<keyword evidence="3" id="KW-1185">Reference proteome</keyword>
<accession>A0A8H7GLG3</accession>
<dbReference type="AlphaFoldDB" id="A0A8H7GLG3"/>
<name>A0A8H7GLG3_9ASCO</name>
<dbReference type="EMBL" id="JACBPP010000009">
    <property type="protein sequence ID" value="KAF7999253.1"/>
    <property type="molecule type" value="Genomic_DNA"/>
</dbReference>
<reference evidence="2" key="1">
    <citation type="submission" date="2020-10" db="EMBL/GenBank/DDBJ databases">
        <title>The Whole-Genome Sequence of Metschnikowia persimmonesis, a Novel Endophytic Yeast Species Isolated from Medicinal Plant Diospyros kaki Thumb.</title>
        <authorList>
            <person name="Rahmat E."/>
            <person name="Kang Y."/>
        </authorList>
    </citation>
    <scope>NUCLEOTIDE SEQUENCE</scope>
    <source>
        <strain evidence="2">KIOM G15050</strain>
    </source>
</reference>
<evidence type="ECO:0000313" key="2">
    <source>
        <dbReference type="EMBL" id="KAF7999253.1"/>
    </source>
</evidence>
<evidence type="ECO:0000313" key="3">
    <source>
        <dbReference type="Proteomes" id="UP000649328"/>
    </source>
</evidence>